<keyword evidence="6" id="KW-0472">Membrane</keyword>
<feature type="transmembrane region" description="Helical" evidence="6">
    <location>
        <begin position="47"/>
        <end position="66"/>
    </location>
</feature>
<evidence type="ECO:0000256" key="4">
    <source>
        <dbReference type="ARBA" id="ARBA00022723"/>
    </source>
</evidence>
<accession>A0A8J8T494</accession>
<feature type="transmembrane region" description="Helical" evidence="6">
    <location>
        <begin position="78"/>
        <end position="102"/>
    </location>
</feature>
<dbReference type="CDD" id="cd08760">
    <property type="entry name" value="Cyt_b561_FRRS1_like"/>
    <property type="match status" value="1"/>
</dbReference>
<reference evidence="7" key="1">
    <citation type="submission" date="2019-06" db="EMBL/GenBank/DDBJ databases">
        <authorList>
            <person name="Zheng W."/>
        </authorList>
    </citation>
    <scope>NUCLEOTIDE SEQUENCE</scope>
    <source>
        <strain evidence="7">QDHG01</strain>
    </source>
</reference>
<feature type="transmembrane region" description="Helical" evidence="6">
    <location>
        <begin position="122"/>
        <end position="145"/>
    </location>
</feature>
<dbReference type="SUPFAM" id="SSF55856">
    <property type="entry name" value="Cytochrome b5-like heme/steroid binding domain"/>
    <property type="match status" value="1"/>
</dbReference>
<dbReference type="PANTHER" id="PTHR15422">
    <property type="entry name" value="OS05G0565100 PROTEIN"/>
    <property type="match status" value="1"/>
</dbReference>
<comment type="subcellular location">
    <subcellularLocation>
        <location evidence="2">Membrane</location>
        <topology evidence="2">Multi-pass membrane protein</topology>
    </subcellularLocation>
</comment>
<evidence type="ECO:0000256" key="1">
    <source>
        <dbReference type="ARBA" id="ARBA00001970"/>
    </source>
</evidence>
<evidence type="ECO:0000256" key="5">
    <source>
        <dbReference type="ARBA" id="ARBA00023004"/>
    </source>
</evidence>
<dbReference type="InterPro" id="IPR039261">
    <property type="entry name" value="FNR_nucleotide-bd"/>
</dbReference>
<proteinExistence type="predicted"/>
<keyword evidence="3" id="KW-0349">Heme</keyword>
<dbReference type="GO" id="GO:0020037">
    <property type="term" value="F:heme binding"/>
    <property type="evidence" value="ECO:0007669"/>
    <property type="project" value="TreeGrafter"/>
</dbReference>
<dbReference type="OrthoDB" id="289352at2759"/>
<dbReference type="Gene3D" id="1.20.120.1770">
    <property type="match status" value="1"/>
</dbReference>
<dbReference type="GO" id="GO:0016020">
    <property type="term" value="C:membrane"/>
    <property type="evidence" value="ECO:0007669"/>
    <property type="project" value="UniProtKB-SubCell"/>
</dbReference>
<dbReference type="GO" id="GO:0046872">
    <property type="term" value="F:metal ion binding"/>
    <property type="evidence" value="ECO:0007669"/>
    <property type="project" value="UniProtKB-KW"/>
</dbReference>
<keyword evidence="6" id="KW-1133">Transmembrane helix</keyword>
<evidence type="ECO:0000313" key="8">
    <source>
        <dbReference type="Proteomes" id="UP000785679"/>
    </source>
</evidence>
<evidence type="ECO:0000313" key="7">
    <source>
        <dbReference type="EMBL" id="TNV80991.1"/>
    </source>
</evidence>
<comment type="cofactor">
    <cofactor evidence="1">
        <name>heme b</name>
        <dbReference type="ChEBI" id="CHEBI:60344"/>
    </cofactor>
</comment>
<dbReference type="Gene3D" id="3.10.120.10">
    <property type="entry name" value="Cytochrome b5-like heme/steroid binding domain"/>
    <property type="match status" value="1"/>
</dbReference>
<dbReference type="InterPro" id="IPR036400">
    <property type="entry name" value="Cyt_B5-like_heme/steroid_sf"/>
</dbReference>
<dbReference type="AlphaFoldDB" id="A0A8J8T494"/>
<dbReference type="SUPFAM" id="SSF52343">
    <property type="entry name" value="Ferredoxin reductase-like, C-terminal NADP-linked domain"/>
    <property type="match status" value="1"/>
</dbReference>
<evidence type="ECO:0000256" key="2">
    <source>
        <dbReference type="ARBA" id="ARBA00004141"/>
    </source>
</evidence>
<organism evidence="7 8">
    <name type="scientific">Halteria grandinella</name>
    <dbReference type="NCBI Taxonomy" id="5974"/>
    <lineage>
        <taxon>Eukaryota</taxon>
        <taxon>Sar</taxon>
        <taxon>Alveolata</taxon>
        <taxon>Ciliophora</taxon>
        <taxon>Intramacronucleata</taxon>
        <taxon>Spirotrichea</taxon>
        <taxon>Stichotrichia</taxon>
        <taxon>Sporadotrichida</taxon>
        <taxon>Halteriidae</taxon>
        <taxon>Halteria</taxon>
    </lineage>
</organism>
<sequence>MPLNKSHTFLIVHGWLLWVSWTLIGFVMIVSMRYFKYAYKWRVFTHAVLGISSTLLNLIYGLGAIYKNDGRVSFTVHGILGTLFSCLMVLNCFLGFFCHTLLTHTIWKGKCLQRVTRIHKLLSYLILGFGQCIVLGGLISFYRMFETNGYTDRAVDLSYLGFINAGVFAVLIGWLEVWQWLKTRNGGIALRVNCVSDDNKPRIISIDEFDRLVDKGEQLAIINDKVVNLREYSSHPGGKFTLQANIGRDIAKFFDGGYSMESGVNPVNHSYQALRVFDKLTIGYLNNQAVQSEAKIASYLYLNKHTAIIKFSTPKVVQGMKSYYSRFKDHGRHFQLAFPKLKIVRYYTTCNCMQPSVYQEYLRIINKALFSKDNRVIYLDNTLFDESNVDSVHLVIKNYNKKGGLSEFIHQSIAKGCENIPTDITENCGVEQIEVTLTPCEQIYYLKGPMGKGLQVKSTGVHIAFTGGTGCLLFLDLVAHLVRKNLGLLHNNEDSLLNSFCEDEPFKLVLYMSFVSRKESCGLKLCEGLRDICQKYKIENFELHLRFSDLKVPRWDKDFIHRELLRFQGKVNKIWVCGPPLMNETFDQNLQNMKGEFGLKSHQIEVI</sequence>
<gene>
    <name evidence="7" type="ORF">FGO68_gene3814</name>
</gene>
<dbReference type="EMBL" id="RRYP01006730">
    <property type="protein sequence ID" value="TNV80991.1"/>
    <property type="molecule type" value="Genomic_DNA"/>
</dbReference>
<comment type="caution">
    <text evidence="7">The sequence shown here is derived from an EMBL/GenBank/DDBJ whole genome shotgun (WGS) entry which is preliminary data.</text>
</comment>
<keyword evidence="4" id="KW-0479">Metal-binding</keyword>
<keyword evidence="5" id="KW-0408">Iron</keyword>
<dbReference type="Proteomes" id="UP000785679">
    <property type="component" value="Unassembled WGS sequence"/>
</dbReference>
<dbReference type="PANTHER" id="PTHR15422:SF24">
    <property type="entry name" value="DOMON RELATED DOMAIN-CONTAINING PROTEIN"/>
    <property type="match status" value="1"/>
</dbReference>
<evidence type="ECO:0000256" key="6">
    <source>
        <dbReference type="SAM" id="Phobius"/>
    </source>
</evidence>
<dbReference type="GO" id="GO:0140575">
    <property type="term" value="F:transmembrane monodehydroascorbate reductase activity"/>
    <property type="evidence" value="ECO:0007669"/>
    <property type="project" value="InterPro"/>
</dbReference>
<keyword evidence="6" id="KW-0812">Transmembrane</keyword>
<name>A0A8J8T494_HALGN</name>
<evidence type="ECO:0000256" key="3">
    <source>
        <dbReference type="ARBA" id="ARBA00022617"/>
    </source>
</evidence>
<feature type="transmembrane region" description="Helical" evidence="6">
    <location>
        <begin position="15"/>
        <end position="35"/>
    </location>
</feature>
<dbReference type="InterPro" id="IPR045150">
    <property type="entry name" value="CYB561D1/2"/>
</dbReference>
<keyword evidence="8" id="KW-1185">Reference proteome</keyword>
<feature type="transmembrane region" description="Helical" evidence="6">
    <location>
        <begin position="157"/>
        <end position="175"/>
    </location>
</feature>
<protein>
    <submittedName>
        <fullName evidence="7">Uncharacterized protein</fullName>
    </submittedName>
</protein>